<evidence type="ECO:0000256" key="5">
    <source>
        <dbReference type="ARBA" id="ARBA00023136"/>
    </source>
</evidence>
<sequence length="146" mass="16487">MESSNVPCQSQKADTPILIQPANVAKEKECIQQSEPKQSTRDSKDKKITNIDNKKGKQLYGTRYVPDTNLPLVCLVCVCFNLPLGLLAMYHSITAARFYRDGDPKQGERKAKCSVMISLFSIVTTVLLVMSYVLWMAIETQNKWKL</sequence>
<protein>
    <submittedName>
        <fullName evidence="8">Uncharacterized protein</fullName>
    </submittedName>
</protein>
<feature type="compositionally biased region" description="Basic and acidic residues" evidence="6">
    <location>
        <begin position="38"/>
        <end position="48"/>
    </location>
</feature>
<dbReference type="Pfam" id="PF04505">
    <property type="entry name" value="CD225"/>
    <property type="match status" value="1"/>
</dbReference>
<comment type="caution">
    <text evidence="8">The sequence shown here is derived from an EMBL/GenBank/DDBJ whole genome shotgun (WGS) entry which is preliminary data.</text>
</comment>
<reference evidence="8" key="2">
    <citation type="submission" date="2020-11" db="EMBL/GenBank/DDBJ databases">
        <authorList>
            <person name="McCartney M.A."/>
            <person name="Auch B."/>
            <person name="Kono T."/>
            <person name="Mallez S."/>
            <person name="Becker A."/>
            <person name="Gohl D.M."/>
            <person name="Silverstein K.A.T."/>
            <person name="Koren S."/>
            <person name="Bechman K.B."/>
            <person name="Herman A."/>
            <person name="Abrahante J.E."/>
            <person name="Garbe J."/>
        </authorList>
    </citation>
    <scope>NUCLEOTIDE SEQUENCE</scope>
    <source>
        <strain evidence="8">Duluth1</strain>
        <tissue evidence="8">Whole animal</tissue>
    </source>
</reference>
<evidence type="ECO:0000256" key="4">
    <source>
        <dbReference type="ARBA" id="ARBA00022989"/>
    </source>
</evidence>
<reference evidence="8" key="1">
    <citation type="journal article" date="2019" name="bioRxiv">
        <title>The Genome of the Zebra Mussel, Dreissena polymorpha: A Resource for Invasive Species Research.</title>
        <authorList>
            <person name="McCartney M.A."/>
            <person name="Auch B."/>
            <person name="Kono T."/>
            <person name="Mallez S."/>
            <person name="Zhang Y."/>
            <person name="Obille A."/>
            <person name="Becker A."/>
            <person name="Abrahante J.E."/>
            <person name="Garbe J."/>
            <person name="Badalamenti J.P."/>
            <person name="Herman A."/>
            <person name="Mangelson H."/>
            <person name="Liachko I."/>
            <person name="Sullivan S."/>
            <person name="Sone E.D."/>
            <person name="Koren S."/>
            <person name="Silverstein K.A.T."/>
            <person name="Beckman K.B."/>
            <person name="Gohl D.M."/>
        </authorList>
    </citation>
    <scope>NUCLEOTIDE SEQUENCE</scope>
    <source>
        <strain evidence="8">Duluth1</strain>
        <tissue evidence="8">Whole animal</tissue>
    </source>
</reference>
<comment type="similarity">
    <text evidence="2">Belongs to the CD225/Dispanin family.</text>
</comment>
<proteinExistence type="inferred from homology"/>
<keyword evidence="5 7" id="KW-0472">Membrane</keyword>
<evidence type="ECO:0000256" key="6">
    <source>
        <dbReference type="SAM" id="MobiDB-lite"/>
    </source>
</evidence>
<dbReference type="InterPro" id="IPR007593">
    <property type="entry name" value="CD225/Dispanin_fam"/>
</dbReference>
<dbReference type="Proteomes" id="UP000828390">
    <property type="component" value="Unassembled WGS sequence"/>
</dbReference>
<dbReference type="EMBL" id="JAIWYP010000037">
    <property type="protein sequence ID" value="KAH3691392.1"/>
    <property type="molecule type" value="Genomic_DNA"/>
</dbReference>
<keyword evidence="9" id="KW-1185">Reference proteome</keyword>
<evidence type="ECO:0000256" key="1">
    <source>
        <dbReference type="ARBA" id="ARBA00004370"/>
    </source>
</evidence>
<dbReference type="GO" id="GO:0016020">
    <property type="term" value="C:membrane"/>
    <property type="evidence" value="ECO:0007669"/>
    <property type="project" value="UniProtKB-SubCell"/>
</dbReference>
<evidence type="ECO:0000256" key="3">
    <source>
        <dbReference type="ARBA" id="ARBA00022692"/>
    </source>
</evidence>
<evidence type="ECO:0000256" key="2">
    <source>
        <dbReference type="ARBA" id="ARBA00006843"/>
    </source>
</evidence>
<feature type="transmembrane region" description="Helical" evidence="7">
    <location>
        <begin position="70"/>
        <end position="93"/>
    </location>
</feature>
<evidence type="ECO:0000313" key="9">
    <source>
        <dbReference type="Proteomes" id="UP000828390"/>
    </source>
</evidence>
<gene>
    <name evidence="8" type="ORF">DPMN_194026</name>
</gene>
<feature type="region of interest" description="Disordered" evidence="6">
    <location>
        <begin position="26"/>
        <end position="48"/>
    </location>
</feature>
<organism evidence="8 9">
    <name type="scientific">Dreissena polymorpha</name>
    <name type="common">Zebra mussel</name>
    <name type="synonym">Mytilus polymorpha</name>
    <dbReference type="NCBI Taxonomy" id="45954"/>
    <lineage>
        <taxon>Eukaryota</taxon>
        <taxon>Metazoa</taxon>
        <taxon>Spiralia</taxon>
        <taxon>Lophotrochozoa</taxon>
        <taxon>Mollusca</taxon>
        <taxon>Bivalvia</taxon>
        <taxon>Autobranchia</taxon>
        <taxon>Heteroconchia</taxon>
        <taxon>Euheterodonta</taxon>
        <taxon>Imparidentia</taxon>
        <taxon>Neoheterodontei</taxon>
        <taxon>Myida</taxon>
        <taxon>Dreissenoidea</taxon>
        <taxon>Dreissenidae</taxon>
        <taxon>Dreissena</taxon>
    </lineage>
</organism>
<evidence type="ECO:0000256" key="7">
    <source>
        <dbReference type="SAM" id="Phobius"/>
    </source>
</evidence>
<keyword evidence="3 7" id="KW-0812">Transmembrane</keyword>
<evidence type="ECO:0000313" key="8">
    <source>
        <dbReference type="EMBL" id="KAH3691392.1"/>
    </source>
</evidence>
<name>A0A9D4B6T1_DREPO</name>
<keyword evidence="4 7" id="KW-1133">Transmembrane helix</keyword>
<dbReference type="AlphaFoldDB" id="A0A9D4B6T1"/>
<comment type="subcellular location">
    <subcellularLocation>
        <location evidence="1">Membrane</location>
    </subcellularLocation>
</comment>
<accession>A0A9D4B6T1</accession>
<feature type="transmembrane region" description="Helical" evidence="7">
    <location>
        <begin position="114"/>
        <end position="138"/>
    </location>
</feature>